<gene>
    <name evidence="3" type="ORF">FGU71_02095</name>
</gene>
<reference evidence="3 4" key="1">
    <citation type="submission" date="2019-06" db="EMBL/GenBank/DDBJ databases">
        <title>Erythrobacter insulae sp. nov., isolated from a tidal flat.</title>
        <authorList>
            <person name="Yoon J.-H."/>
        </authorList>
    </citation>
    <scope>NUCLEOTIDE SEQUENCE [LARGE SCALE GENOMIC DNA]</scope>
    <source>
        <strain evidence="3 4">JBTF-M21</strain>
    </source>
</reference>
<sequence>MRKLGLILVGFSAAMLSTSLAAQDTPDPLPSQPPAIPDLSSPENELGDERKYIVFHKEGISYERALSDVKECAAHSGRLVQRKADTFIPWGRDETGRAVTYDGGQFGLVGFAIASIIDGPIERSIRQSIMIRCMTPRGYVRYRANKDQWQDLFENGENGSEILAAIASGPVPPTPKANP</sequence>
<keyword evidence="4" id="KW-1185">Reference proteome</keyword>
<dbReference type="AlphaFoldDB" id="A0A547P9H1"/>
<evidence type="ECO:0000313" key="3">
    <source>
        <dbReference type="EMBL" id="TRD10776.1"/>
    </source>
</evidence>
<dbReference type="OrthoDB" id="7390991at2"/>
<proteinExistence type="predicted"/>
<keyword evidence="2" id="KW-0732">Signal</keyword>
<feature type="chain" id="PRO_5021787905" evidence="2">
    <location>
        <begin position="22"/>
        <end position="179"/>
    </location>
</feature>
<feature type="signal peptide" evidence="2">
    <location>
        <begin position="1"/>
        <end position="21"/>
    </location>
</feature>
<evidence type="ECO:0000313" key="4">
    <source>
        <dbReference type="Proteomes" id="UP000316343"/>
    </source>
</evidence>
<evidence type="ECO:0000256" key="2">
    <source>
        <dbReference type="SAM" id="SignalP"/>
    </source>
</evidence>
<organism evidence="3 4">
    <name type="scientific">Erythrobacter insulae</name>
    <dbReference type="NCBI Taxonomy" id="2584124"/>
    <lineage>
        <taxon>Bacteria</taxon>
        <taxon>Pseudomonadati</taxon>
        <taxon>Pseudomonadota</taxon>
        <taxon>Alphaproteobacteria</taxon>
        <taxon>Sphingomonadales</taxon>
        <taxon>Erythrobacteraceae</taxon>
        <taxon>Erythrobacter/Porphyrobacter group</taxon>
        <taxon>Erythrobacter</taxon>
    </lineage>
</organism>
<dbReference type="RefSeq" id="WP_142787038.1">
    <property type="nucleotide sequence ID" value="NZ_VHJK01000001.1"/>
</dbReference>
<protein>
    <submittedName>
        <fullName evidence="3">Uncharacterized protein</fullName>
    </submittedName>
</protein>
<dbReference type="EMBL" id="VHJK01000001">
    <property type="protein sequence ID" value="TRD10776.1"/>
    <property type="molecule type" value="Genomic_DNA"/>
</dbReference>
<comment type="caution">
    <text evidence="3">The sequence shown here is derived from an EMBL/GenBank/DDBJ whole genome shotgun (WGS) entry which is preliminary data.</text>
</comment>
<feature type="region of interest" description="Disordered" evidence="1">
    <location>
        <begin position="22"/>
        <end position="44"/>
    </location>
</feature>
<feature type="compositionally biased region" description="Pro residues" evidence="1">
    <location>
        <begin position="27"/>
        <end position="36"/>
    </location>
</feature>
<evidence type="ECO:0000256" key="1">
    <source>
        <dbReference type="SAM" id="MobiDB-lite"/>
    </source>
</evidence>
<accession>A0A547P9H1</accession>
<name>A0A547P9H1_9SPHN</name>
<dbReference type="Proteomes" id="UP000316343">
    <property type="component" value="Unassembled WGS sequence"/>
</dbReference>